<accession>A0AAV2MZV1</accession>
<evidence type="ECO:0000313" key="2">
    <source>
        <dbReference type="EMBL" id="CAL1672712.1"/>
    </source>
</evidence>
<protein>
    <submittedName>
        <fullName evidence="2">Uncharacterized protein</fullName>
    </submittedName>
</protein>
<name>A0AAV2MZV1_9HYME</name>
<feature type="compositionally biased region" description="Low complexity" evidence="1">
    <location>
        <begin position="132"/>
        <end position="143"/>
    </location>
</feature>
<keyword evidence="3" id="KW-1185">Reference proteome</keyword>
<evidence type="ECO:0000256" key="1">
    <source>
        <dbReference type="SAM" id="MobiDB-lite"/>
    </source>
</evidence>
<evidence type="ECO:0000313" key="3">
    <source>
        <dbReference type="Proteomes" id="UP001497644"/>
    </source>
</evidence>
<gene>
    <name evidence="2" type="ORF">LPLAT_LOCUS10610</name>
</gene>
<feature type="region of interest" description="Disordered" evidence="1">
    <location>
        <begin position="124"/>
        <end position="143"/>
    </location>
</feature>
<dbReference type="Proteomes" id="UP001497644">
    <property type="component" value="Unassembled WGS sequence"/>
</dbReference>
<dbReference type="AlphaFoldDB" id="A0AAV2MZV1"/>
<comment type="caution">
    <text evidence="2">The sequence shown here is derived from an EMBL/GenBank/DDBJ whole genome shotgun (WGS) entry which is preliminary data.</text>
</comment>
<dbReference type="EMBL" id="CAXIPU020000856">
    <property type="protein sequence ID" value="CAL1672712.1"/>
    <property type="molecule type" value="Genomic_DNA"/>
</dbReference>
<organism evidence="2 3">
    <name type="scientific">Lasius platythorax</name>
    <dbReference type="NCBI Taxonomy" id="488582"/>
    <lineage>
        <taxon>Eukaryota</taxon>
        <taxon>Metazoa</taxon>
        <taxon>Ecdysozoa</taxon>
        <taxon>Arthropoda</taxon>
        <taxon>Hexapoda</taxon>
        <taxon>Insecta</taxon>
        <taxon>Pterygota</taxon>
        <taxon>Neoptera</taxon>
        <taxon>Endopterygota</taxon>
        <taxon>Hymenoptera</taxon>
        <taxon>Apocrita</taxon>
        <taxon>Aculeata</taxon>
        <taxon>Formicoidea</taxon>
        <taxon>Formicidae</taxon>
        <taxon>Formicinae</taxon>
        <taxon>Lasius</taxon>
        <taxon>Lasius</taxon>
    </lineage>
</organism>
<sequence>MDLREFNVSSLECSDLYHCREHSHLCGTCRCVPVVGPELPTDPFSRACASIFRSPETPYSLRVSINIQSGVREVIEVVPVSRDLAWRIPVLCIERAFLERQPFPYYGGVPDALHISVESVRIDAKATPPASPSSSPAPQRGGH</sequence>
<proteinExistence type="predicted"/>
<reference evidence="2" key="1">
    <citation type="submission" date="2024-04" db="EMBL/GenBank/DDBJ databases">
        <authorList>
            <consortium name="Molecular Ecology Group"/>
        </authorList>
    </citation>
    <scope>NUCLEOTIDE SEQUENCE</scope>
</reference>